<evidence type="ECO:0000259" key="4">
    <source>
        <dbReference type="PROSITE" id="PS50956"/>
    </source>
</evidence>
<evidence type="ECO:0000256" key="2">
    <source>
        <dbReference type="ARBA" id="ARBA00023125"/>
    </source>
</evidence>
<sequence>MVEIIDLDEVDRGLLHALQVDGRASFSRIGEVLGVSDQRVARRYRRLRSTGMVRVVGVVDGRRLGYESWSIRLRCTPDAAVPIAEALGRRTDTFWVHLLSGGTEISCGALQRTAQERESLLLGKLARTNRVLGISAHRTLHTFVGGRVGWAGLAVLSPGQKAHLEAGRVHGRVGEGERLELGPGDEAMLEMLSRDGRAAYADLAGVTGWSESTVRRRMDQLCASGALFFDMDVLPTLLDYRLEAQLLMSVPPADLEATGQALARHPEVAFVGVTTGSANLTASVVCRDDTAFYHYLTGSLGALPAIRHIETAPIIRTIKRAGAVLPV</sequence>
<reference evidence="6" key="1">
    <citation type="journal article" date="2019" name="Int. J. Syst. Evol. Microbiol.">
        <title>The Global Catalogue of Microorganisms (GCM) 10K type strain sequencing project: providing services to taxonomists for standard genome sequencing and annotation.</title>
        <authorList>
            <consortium name="The Broad Institute Genomics Platform"/>
            <consortium name="The Broad Institute Genome Sequencing Center for Infectious Disease"/>
            <person name="Wu L."/>
            <person name="Ma J."/>
        </authorList>
    </citation>
    <scope>NUCLEOTIDE SEQUENCE [LARGE SCALE GENOMIC DNA]</scope>
    <source>
        <strain evidence="6">JCM 17326</strain>
    </source>
</reference>
<gene>
    <name evidence="5" type="ORF">GCM10022419_023970</name>
</gene>
<dbReference type="Pfam" id="PF01037">
    <property type="entry name" value="AsnC_trans_reg"/>
    <property type="match status" value="1"/>
</dbReference>
<dbReference type="InterPro" id="IPR019887">
    <property type="entry name" value="Tscrpt_reg_AsnC/Lrp_C"/>
</dbReference>
<proteinExistence type="predicted"/>
<dbReference type="RefSeq" id="WP_345561085.1">
    <property type="nucleotide sequence ID" value="NZ_BAABDQ010000004.1"/>
</dbReference>
<dbReference type="PRINTS" id="PR00033">
    <property type="entry name" value="HTHASNC"/>
</dbReference>
<dbReference type="Gene3D" id="3.30.70.920">
    <property type="match status" value="1"/>
</dbReference>
<dbReference type="Proteomes" id="UP001500630">
    <property type="component" value="Unassembled WGS sequence"/>
</dbReference>
<dbReference type="EMBL" id="BAABDQ010000004">
    <property type="protein sequence ID" value="GAA3543005.1"/>
    <property type="molecule type" value="Genomic_DNA"/>
</dbReference>
<dbReference type="InterPro" id="IPR036390">
    <property type="entry name" value="WH_DNA-bd_sf"/>
</dbReference>
<dbReference type="InterPro" id="IPR019888">
    <property type="entry name" value="Tscrpt_reg_AsnC-like"/>
</dbReference>
<accession>A0ABP6VXA2</accession>
<keyword evidence="1" id="KW-0805">Transcription regulation</keyword>
<dbReference type="PROSITE" id="PS50956">
    <property type="entry name" value="HTH_ASNC_2"/>
    <property type="match status" value="1"/>
</dbReference>
<protein>
    <submittedName>
        <fullName evidence="5">Lrp/AsnC family transcriptional regulator</fullName>
    </submittedName>
</protein>
<dbReference type="SUPFAM" id="SSF54909">
    <property type="entry name" value="Dimeric alpha+beta barrel"/>
    <property type="match status" value="1"/>
</dbReference>
<organism evidence="5 6">
    <name type="scientific">Nonomuraea rosea</name>
    <dbReference type="NCBI Taxonomy" id="638574"/>
    <lineage>
        <taxon>Bacteria</taxon>
        <taxon>Bacillati</taxon>
        <taxon>Actinomycetota</taxon>
        <taxon>Actinomycetes</taxon>
        <taxon>Streptosporangiales</taxon>
        <taxon>Streptosporangiaceae</taxon>
        <taxon>Nonomuraea</taxon>
    </lineage>
</organism>
<keyword evidence="2" id="KW-0238">DNA-binding</keyword>
<dbReference type="PANTHER" id="PTHR30154:SF34">
    <property type="entry name" value="TRANSCRIPTIONAL REGULATOR AZLB"/>
    <property type="match status" value="1"/>
</dbReference>
<keyword evidence="6" id="KW-1185">Reference proteome</keyword>
<name>A0ABP6VXA2_9ACTN</name>
<dbReference type="PANTHER" id="PTHR30154">
    <property type="entry name" value="LEUCINE-RESPONSIVE REGULATORY PROTEIN"/>
    <property type="match status" value="1"/>
</dbReference>
<evidence type="ECO:0000256" key="1">
    <source>
        <dbReference type="ARBA" id="ARBA00023015"/>
    </source>
</evidence>
<dbReference type="InterPro" id="IPR011008">
    <property type="entry name" value="Dimeric_a/b-barrel"/>
</dbReference>
<dbReference type="SMART" id="SM00344">
    <property type="entry name" value="HTH_ASNC"/>
    <property type="match status" value="2"/>
</dbReference>
<dbReference type="Gene3D" id="1.10.10.10">
    <property type="entry name" value="Winged helix-like DNA-binding domain superfamily/Winged helix DNA-binding domain"/>
    <property type="match status" value="2"/>
</dbReference>
<evidence type="ECO:0000256" key="3">
    <source>
        <dbReference type="ARBA" id="ARBA00023163"/>
    </source>
</evidence>
<dbReference type="Pfam" id="PF13404">
    <property type="entry name" value="HTH_AsnC-type"/>
    <property type="match status" value="2"/>
</dbReference>
<dbReference type="SUPFAM" id="SSF46785">
    <property type="entry name" value="Winged helix' DNA-binding domain"/>
    <property type="match status" value="2"/>
</dbReference>
<evidence type="ECO:0000313" key="5">
    <source>
        <dbReference type="EMBL" id="GAA3543005.1"/>
    </source>
</evidence>
<evidence type="ECO:0000313" key="6">
    <source>
        <dbReference type="Proteomes" id="UP001500630"/>
    </source>
</evidence>
<comment type="caution">
    <text evidence="5">The sequence shown here is derived from an EMBL/GenBank/DDBJ whole genome shotgun (WGS) entry which is preliminary data.</text>
</comment>
<dbReference type="InterPro" id="IPR000485">
    <property type="entry name" value="AsnC-type_HTH_dom"/>
</dbReference>
<feature type="domain" description="HTH asnC-type" evidence="4">
    <location>
        <begin position="7"/>
        <end position="67"/>
    </location>
</feature>
<keyword evidence="3" id="KW-0804">Transcription</keyword>
<dbReference type="InterPro" id="IPR036388">
    <property type="entry name" value="WH-like_DNA-bd_sf"/>
</dbReference>